<evidence type="ECO:0000256" key="1">
    <source>
        <dbReference type="SAM" id="MobiDB-lite"/>
    </source>
</evidence>
<reference evidence="2 4" key="1">
    <citation type="submission" date="2015-07" db="EMBL/GenBank/DDBJ databases">
        <title>Draft Genome Sequence of Streptomyces antibioticus, IMRU 3720 reveals insights in the evolution of actinomycin biosynthetic gene clusters in Streptomyces.</title>
        <authorList>
            <person name="Crnovcic I."/>
            <person name="Ruckert C."/>
            <person name="Kalinowksi J."/>
            <person name="Keller U."/>
        </authorList>
    </citation>
    <scope>NUCLEOTIDE SEQUENCE [LARGE SCALE GENOMIC DNA]</scope>
    <source>
        <strain evidence="2 4">DSM 41481</strain>
    </source>
</reference>
<evidence type="ECO:0000313" key="2">
    <source>
        <dbReference type="EMBL" id="OOQ49208.1"/>
    </source>
</evidence>
<dbReference type="EMBL" id="CP050692">
    <property type="protein sequence ID" value="QIT46179.1"/>
    <property type="molecule type" value="Genomic_DNA"/>
</dbReference>
<evidence type="ECO:0000313" key="5">
    <source>
        <dbReference type="Proteomes" id="UP000502504"/>
    </source>
</evidence>
<feature type="region of interest" description="Disordered" evidence="1">
    <location>
        <begin position="34"/>
        <end position="68"/>
    </location>
</feature>
<keyword evidence="4" id="KW-1185">Reference proteome</keyword>
<protein>
    <recommendedName>
        <fullName evidence="6">L,D-transpeptidase</fullName>
    </recommendedName>
</protein>
<evidence type="ECO:0000313" key="3">
    <source>
        <dbReference type="EMBL" id="QIT46179.1"/>
    </source>
</evidence>
<dbReference type="Proteomes" id="UP000502504">
    <property type="component" value="Chromosome"/>
</dbReference>
<dbReference type="Proteomes" id="UP000190306">
    <property type="component" value="Chromosome"/>
</dbReference>
<reference evidence="3 5" key="2">
    <citation type="submission" date="2020-03" db="EMBL/GenBank/DDBJ databases">
        <title>Is there a link between lipid content and antibiotic production in Streptomyces?</title>
        <authorList>
            <person name="David M."/>
            <person name="Lejeune C."/>
            <person name="Abreu S."/>
            <person name="Thibessard A."/>
            <person name="Leblond P."/>
            <person name="Chaminade P."/>
            <person name="Virolle M.-J."/>
        </authorList>
    </citation>
    <scope>NUCLEOTIDE SEQUENCE [LARGE SCALE GENOMIC DNA]</scope>
    <source>
        <strain evidence="3 5">DSM 41481</strain>
    </source>
</reference>
<name>A0AAE6YCG8_STRAT</name>
<sequence>MAGSSAAVVAGLTAAALATVGVLAYQASANVPAGLGRPRAETAATPTVTKAPRDKRHPTALPAGSGSGRRVVYSVDDDRVWLVTGDGKVERTFQVSPGSVDPVPGVYTVTSRSNAAVGTDGTPIEHVVRFATAKGVTIGFSAAVTGSAPEADPGRRTGGIRESREDGKVMWHFATIGERVVVIR</sequence>
<proteinExistence type="predicted"/>
<dbReference type="AlphaFoldDB" id="A0AAE6YCG8"/>
<evidence type="ECO:0000313" key="4">
    <source>
        <dbReference type="Proteomes" id="UP000190306"/>
    </source>
</evidence>
<dbReference type="RefSeq" id="WP_030788202.1">
    <property type="nucleotide sequence ID" value="NZ_CM007717.1"/>
</dbReference>
<gene>
    <name evidence="2" type="ORF">AFM16_23360</name>
    <name evidence="3" type="ORF">HCX60_23790</name>
</gene>
<dbReference type="EMBL" id="LHQL01000011">
    <property type="protein sequence ID" value="OOQ49208.1"/>
    <property type="molecule type" value="Genomic_DNA"/>
</dbReference>
<evidence type="ECO:0008006" key="6">
    <source>
        <dbReference type="Google" id="ProtNLM"/>
    </source>
</evidence>
<organism evidence="3 5">
    <name type="scientific">Streptomyces antibioticus</name>
    <dbReference type="NCBI Taxonomy" id="1890"/>
    <lineage>
        <taxon>Bacteria</taxon>
        <taxon>Bacillati</taxon>
        <taxon>Actinomycetota</taxon>
        <taxon>Actinomycetes</taxon>
        <taxon>Kitasatosporales</taxon>
        <taxon>Streptomycetaceae</taxon>
        <taxon>Streptomyces</taxon>
    </lineage>
</organism>
<accession>A0AAE6YCG8</accession>